<sequence>MAQRRRWRERQHLARLCDLVADSLLPYLEPEAPATRRPELTREEERRVILALARVNRVIRGWDDDDDEVDVGDASDQEMNAYLSVSSPCPLEIVSCSGEAHSCCMPPDQHFDDGFSCLANITSIVVGLHHFCSDYIKHSAGNILMAISNSLMKFEVVWIHFVELVWATIHTVSTCAHNHSTIGATNCSTKGSTCCTSAVESISHNTTTTDTSITSFMVLLKLRCVNISRLIMTSLFRVLHIILKFLKLSESEFKDDFICLSIHHIQKLRWDPGYQLIAGKAVSLVKDDQHSLSKDYAQFGIVSGSLLQFVCSLVDQSGMEDMGRRDILVKLVDVIPRLVTFLQDQQPKGLSQYYKHKILMLMIRLKPHMQQNCSHIIGLLKLLRDHFQNLLHEPMSQHITELENCLEGSPFLLSVVGLGELQDKSTRHLQRQAMYLFLSYCIFLACSGNGSRQQCSCKTDDFCHEVQGCTNHCNYFGLSEISDWFQKCWLDKILDSESSTDIVLYVLQLYMEEDDIVFIILLQLLDAPLISLAIDNMETKWTYKLMGAKLFSIIFDPVHTFHLLLSLLHYDHLVLVDYLISKDVGVHCAQYLLRCLRLVSQSWNAFVDDSVYEAHIQNLTCKRQRTVKNINSFTGSSIQGTKLGSSCDKESKSKKQLFLSAKVCLLSLKRTLEDLHQKDLFPYNPKPLLKSLARFVELCQPC</sequence>
<name>A0ACD5U9Y2_AVESA</name>
<organism evidence="1 2">
    <name type="scientific">Avena sativa</name>
    <name type="common">Oat</name>
    <dbReference type="NCBI Taxonomy" id="4498"/>
    <lineage>
        <taxon>Eukaryota</taxon>
        <taxon>Viridiplantae</taxon>
        <taxon>Streptophyta</taxon>
        <taxon>Embryophyta</taxon>
        <taxon>Tracheophyta</taxon>
        <taxon>Spermatophyta</taxon>
        <taxon>Magnoliopsida</taxon>
        <taxon>Liliopsida</taxon>
        <taxon>Poales</taxon>
        <taxon>Poaceae</taxon>
        <taxon>BOP clade</taxon>
        <taxon>Pooideae</taxon>
        <taxon>Poodae</taxon>
        <taxon>Poeae</taxon>
        <taxon>Poeae Chloroplast Group 1 (Aveneae type)</taxon>
        <taxon>Aveninae</taxon>
        <taxon>Avena</taxon>
    </lineage>
</organism>
<evidence type="ECO:0000313" key="1">
    <source>
        <dbReference type="EnsemblPlants" id="AVESA.00010b.r2.2AG0213470.1.CDS"/>
    </source>
</evidence>
<reference evidence="1" key="2">
    <citation type="submission" date="2025-09" db="UniProtKB">
        <authorList>
            <consortium name="EnsemblPlants"/>
        </authorList>
    </citation>
    <scope>IDENTIFICATION</scope>
</reference>
<accession>A0ACD5U9Y2</accession>
<protein>
    <submittedName>
        <fullName evidence="1">Uncharacterized protein</fullName>
    </submittedName>
</protein>
<evidence type="ECO:0000313" key="2">
    <source>
        <dbReference type="Proteomes" id="UP001732700"/>
    </source>
</evidence>
<reference evidence="1" key="1">
    <citation type="submission" date="2021-05" db="EMBL/GenBank/DDBJ databases">
        <authorList>
            <person name="Scholz U."/>
            <person name="Mascher M."/>
            <person name="Fiebig A."/>
        </authorList>
    </citation>
    <scope>NUCLEOTIDE SEQUENCE [LARGE SCALE GENOMIC DNA]</scope>
</reference>
<keyword evidence="2" id="KW-1185">Reference proteome</keyword>
<proteinExistence type="predicted"/>
<dbReference type="Proteomes" id="UP001732700">
    <property type="component" value="Chromosome 2A"/>
</dbReference>
<dbReference type="EnsemblPlants" id="AVESA.00010b.r2.2AG0213470.1">
    <property type="protein sequence ID" value="AVESA.00010b.r2.2AG0213470.1.CDS"/>
    <property type="gene ID" value="AVESA.00010b.r2.2AG0213470"/>
</dbReference>